<dbReference type="RefSeq" id="WP_101571607.1">
    <property type="nucleotide sequence ID" value="NZ_JACOOK010000001.1"/>
</dbReference>
<dbReference type="InterPro" id="IPR036388">
    <property type="entry name" value="WH-like_DNA-bd_sf"/>
</dbReference>
<dbReference type="Pfam" id="PF08281">
    <property type="entry name" value="Sigma70_r4_2"/>
    <property type="match status" value="1"/>
</dbReference>
<dbReference type="PANTHER" id="PTHR43133">
    <property type="entry name" value="RNA POLYMERASE ECF-TYPE SIGMA FACTO"/>
    <property type="match status" value="1"/>
</dbReference>
<name>A0ABR7CIZ2_9BACT</name>
<dbReference type="PANTHER" id="PTHR43133:SF46">
    <property type="entry name" value="RNA POLYMERASE SIGMA-70 FACTOR ECF SUBFAMILY"/>
    <property type="match status" value="1"/>
</dbReference>
<proteinExistence type="inferred from homology"/>
<evidence type="ECO:0000256" key="3">
    <source>
        <dbReference type="ARBA" id="ARBA00023082"/>
    </source>
</evidence>
<evidence type="ECO:0000256" key="4">
    <source>
        <dbReference type="ARBA" id="ARBA00023163"/>
    </source>
</evidence>
<protein>
    <submittedName>
        <fullName evidence="7">Sigma-70 family RNA polymerase sigma factor</fullName>
    </submittedName>
</protein>
<dbReference type="InterPro" id="IPR014284">
    <property type="entry name" value="RNA_pol_sigma-70_dom"/>
</dbReference>
<evidence type="ECO:0000259" key="6">
    <source>
        <dbReference type="Pfam" id="PF08281"/>
    </source>
</evidence>
<comment type="similarity">
    <text evidence="1">Belongs to the sigma-70 factor family. ECF subfamily.</text>
</comment>
<reference evidence="7 8" key="1">
    <citation type="submission" date="2020-08" db="EMBL/GenBank/DDBJ databases">
        <title>Genome public.</title>
        <authorList>
            <person name="Liu C."/>
            <person name="Sun Q."/>
        </authorList>
    </citation>
    <scope>NUCLEOTIDE SEQUENCE [LARGE SCALE GENOMIC DNA]</scope>
    <source>
        <strain evidence="7 8">New-7</strain>
    </source>
</reference>
<dbReference type="Proteomes" id="UP000636891">
    <property type="component" value="Unassembled WGS sequence"/>
</dbReference>
<dbReference type="InterPro" id="IPR013324">
    <property type="entry name" value="RNA_pol_sigma_r3/r4-like"/>
</dbReference>
<keyword evidence="4" id="KW-0804">Transcription</keyword>
<keyword evidence="8" id="KW-1185">Reference proteome</keyword>
<dbReference type="Gene3D" id="1.10.10.10">
    <property type="entry name" value="Winged helix-like DNA-binding domain superfamily/Winged helix DNA-binding domain"/>
    <property type="match status" value="1"/>
</dbReference>
<keyword evidence="3" id="KW-0731">Sigma factor</keyword>
<feature type="domain" description="RNA polymerase sigma-70 region 2" evidence="5">
    <location>
        <begin position="21"/>
        <end position="86"/>
    </location>
</feature>
<organism evidence="7 8">
    <name type="scientific">Alistipes hominis</name>
    <dbReference type="NCBI Taxonomy" id="2763015"/>
    <lineage>
        <taxon>Bacteria</taxon>
        <taxon>Pseudomonadati</taxon>
        <taxon>Bacteroidota</taxon>
        <taxon>Bacteroidia</taxon>
        <taxon>Bacteroidales</taxon>
        <taxon>Rikenellaceae</taxon>
        <taxon>Alistipes</taxon>
    </lineage>
</organism>
<evidence type="ECO:0000256" key="1">
    <source>
        <dbReference type="ARBA" id="ARBA00010641"/>
    </source>
</evidence>
<dbReference type="SUPFAM" id="SSF88659">
    <property type="entry name" value="Sigma3 and sigma4 domains of RNA polymerase sigma factors"/>
    <property type="match status" value="1"/>
</dbReference>
<feature type="domain" description="RNA polymerase sigma factor 70 region 4 type 2" evidence="6">
    <location>
        <begin position="116"/>
        <end position="166"/>
    </location>
</feature>
<dbReference type="InterPro" id="IPR007627">
    <property type="entry name" value="RNA_pol_sigma70_r2"/>
</dbReference>
<accession>A0ABR7CIZ2</accession>
<evidence type="ECO:0000313" key="7">
    <source>
        <dbReference type="EMBL" id="MBC5615609.1"/>
    </source>
</evidence>
<evidence type="ECO:0000259" key="5">
    <source>
        <dbReference type="Pfam" id="PF04542"/>
    </source>
</evidence>
<dbReference type="InterPro" id="IPR013325">
    <property type="entry name" value="RNA_pol_sigma_r2"/>
</dbReference>
<dbReference type="NCBIfam" id="TIGR02937">
    <property type="entry name" value="sigma70-ECF"/>
    <property type="match status" value="1"/>
</dbReference>
<dbReference type="Pfam" id="PF04542">
    <property type="entry name" value="Sigma70_r2"/>
    <property type="match status" value="1"/>
</dbReference>
<dbReference type="EMBL" id="JACOOK010000001">
    <property type="protein sequence ID" value="MBC5615609.1"/>
    <property type="molecule type" value="Genomic_DNA"/>
</dbReference>
<sequence length="177" mass="20086">MTEKELIKRCCKNDPRAQQELYEKYAPKMYGVCLRYACNKEIAQDLMHDGFITVFSKISSFRGEGSFEGWLRRIFVNTALGYLRKTDIVGHAAEIETAGQFGSAEATAVEQMTEAELLRCIAKLPDGYRAVLNLFAIEGYSHKEIAAMLNISEGTSRSQYLRAKVFLQKLLQKEEII</sequence>
<dbReference type="SUPFAM" id="SSF88946">
    <property type="entry name" value="Sigma2 domain of RNA polymerase sigma factors"/>
    <property type="match status" value="1"/>
</dbReference>
<comment type="caution">
    <text evidence="7">The sequence shown here is derived from an EMBL/GenBank/DDBJ whole genome shotgun (WGS) entry which is preliminary data.</text>
</comment>
<dbReference type="InterPro" id="IPR039425">
    <property type="entry name" value="RNA_pol_sigma-70-like"/>
</dbReference>
<dbReference type="Gene3D" id="1.10.1740.10">
    <property type="match status" value="1"/>
</dbReference>
<keyword evidence="2" id="KW-0805">Transcription regulation</keyword>
<gene>
    <name evidence="7" type="ORF">H8S08_01065</name>
</gene>
<evidence type="ECO:0000256" key="2">
    <source>
        <dbReference type="ARBA" id="ARBA00023015"/>
    </source>
</evidence>
<dbReference type="CDD" id="cd06171">
    <property type="entry name" value="Sigma70_r4"/>
    <property type="match status" value="1"/>
</dbReference>
<evidence type="ECO:0000313" key="8">
    <source>
        <dbReference type="Proteomes" id="UP000636891"/>
    </source>
</evidence>
<dbReference type="InterPro" id="IPR013249">
    <property type="entry name" value="RNA_pol_sigma70_r4_t2"/>
</dbReference>